<comment type="subcellular location">
    <subcellularLocation>
        <location evidence="1">Cell membrane</location>
        <topology evidence="1">Multi-pass membrane protein</topology>
    </subcellularLocation>
</comment>
<feature type="transmembrane region" description="Helical" evidence="6">
    <location>
        <begin position="214"/>
        <end position="234"/>
    </location>
</feature>
<keyword evidence="4 6" id="KW-1133">Transmembrane helix</keyword>
<evidence type="ECO:0000256" key="3">
    <source>
        <dbReference type="ARBA" id="ARBA00022692"/>
    </source>
</evidence>
<evidence type="ECO:0000256" key="2">
    <source>
        <dbReference type="ARBA" id="ARBA00022475"/>
    </source>
</evidence>
<dbReference type="NCBIfam" id="TIGR00765">
    <property type="entry name" value="yihY_not_rbn"/>
    <property type="match status" value="1"/>
</dbReference>
<feature type="transmembrane region" description="Helical" evidence="6">
    <location>
        <begin position="240"/>
        <end position="266"/>
    </location>
</feature>
<feature type="transmembrane region" description="Helical" evidence="6">
    <location>
        <begin position="29"/>
        <end position="52"/>
    </location>
</feature>
<keyword evidence="2" id="KW-1003">Cell membrane</keyword>
<evidence type="ECO:0000256" key="6">
    <source>
        <dbReference type="SAM" id="Phobius"/>
    </source>
</evidence>
<dbReference type="PANTHER" id="PTHR30213">
    <property type="entry name" value="INNER MEMBRANE PROTEIN YHJD"/>
    <property type="match status" value="1"/>
</dbReference>
<dbReference type="Proteomes" id="UP000326169">
    <property type="component" value="Unassembled WGS sequence"/>
</dbReference>
<feature type="transmembrane region" description="Helical" evidence="6">
    <location>
        <begin position="181"/>
        <end position="202"/>
    </location>
</feature>
<dbReference type="InterPro" id="IPR017039">
    <property type="entry name" value="Virul_fac_BrkB"/>
</dbReference>
<evidence type="ECO:0000313" key="7">
    <source>
        <dbReference type="EMBL" id="GCE95159.1"/>
    </source>
</evidence>
<feature type="transmembrane region" description="Helical" evidence="6">
    <location>
        <begin position="138"/>
        <end position="161"/>
    </location>
</feature>
<dbReference type="PIRSF" id="PIRSF035875">
    <property type="entry name" value="RNase_BN"/>
    <property type="match status" value="1"/>
</dbReference>
<protein>
    <submittedName>
        <fullName evidence="7">Serum resistance locus BrkB-like protein</fullName>
    </submittedName>
</protein>
<evidence type="ECO:0000256" key="1">
    <source>
        <dbReference type="ARBA" id="ARBA00004651"/>
    </source>
</evidence>
<proteinExistence type="predicted"/>
<organism evidence="7 8">
    <name type="scientific">Limnospira platensis NIES-46</name>
    <dbReference type="NCBI Taxonomy" id="1236695"/>
    <lineage>
        <taxon>Bacteria</taxon>
        <taxon>Bacillati</taxon>
        <taxon>Cyanobacteriota</taxon>
        <taxon>Cyanophyceae</taxon>
        <taxon>Oscillatoriophycideae</taxon>
        <taxon>Oscillatoriales</taxon>
        <taxon>Sirenicapillariaceae</taxon>
        <taxon>Limnospira</taxon>
    </lineage>
</organism>
<accession>A0A5M3TCG3</accession>
<keyword evidence="3 6" id="KW-0812">Transmembrane</keyword>
<evidence type="ECO:0000256" key="5">
    <source>
        <dbReference type="ARBA" id="ARBA00023136"/>
    </source>
</evidence>
<name>A0A5M3TCG3_LIMPL</name>
<dbReference type="RefSeq" id="WP_006616458.1">
    <property type="nucleotide sequence ID" value="NZ_BIMW01000124.1"/>
</dbReference>
<comment type="caution">
    <text evidence="7">The sequence shown here is derived from an EMBL/GenBank/DDBJ whole genome shotgun (WGS) entry which is preliminary data.</text>
</comment>
<dbReference type="PANTHER" id="PTHR30213:SF1">
    <property type="entry name" value="INNER MEMBRANE PROTEIN YHJD"/>
    <property type="match status" value="1"/>
</dbReference>
<gene>
    <name evidence="7" type="ORF">NIES46_32210</name>
</gene>
<keyword evidence="8" id="KW-1185">Reference proteome</keyword>
<feature type="transmembrane region" description="Helical" evidence="6">
    <location>
        <begin position="91"/>
        <end position="110"/>
    </location>
</feature>
<sequence length="295" mass="32307">MNLATAKSLFKETITEWQKDKVPILAAALAYYMVFSLAPLLMIVIAVAGSIVGEAVAQKEVIDQLETLMGEQGASVIANAIQSQFQPSSSIITTIIGVVTLLFAATTIFAQLKESLNIIWHVEVRPGQGIWEFIRSRILSIIMVLIVGLLLLSSLAISSFLSGMSDWLDEVISMPGFVRSLIDNGVSFILITILFGQIYRILPDVKIAWSDVAVGSGITAILFIIGRTFISFYLGRATVASAYGAASSFVVLLLWIFYSCQIFLLGAELTKIWSRRYGNQIRPSSNAVITKNYRP</sequence>
<evidence type="ECO:0000256" key="4">
    <source>
        <dbReference type="ARBA" id="ARBA00022989"/>
    </source>
</evidence>
<evidence type="ECO:0000313" key="8">
    <source>
        <dbReference type="Proteomes" id="UP000326169"/>
    </source>
</evidence>
<dbReference type="EMBL" id="BIMW01000124">
    <property type="protein sequence ID" value="GCE95159.1"/>
    <property type="molecule type" value="Genomic_DNA"/>
</dbReference>
<keyword evidence="5 6" id="KW-0472">Membrane</keyword>
<reference evidence="7 8" key="1">
    <citation type="journal article" date="2019" name="J Genomics">
        <title>The Draft Genome of a Hydrogen-producing Cyanobacterium, Arthrospira platensis NIES-46.</title>
        <authorList>
            <person name="Suzuki S."/>
            <person name="Yamaguchi H."/>
            <person name="Kawachi M."/>
        </authorList>
    </citation>
    <scope>NUCLEOTIDE SEQUENCE [LARGE SCALE GENOMIC DNA]</scope>
    <source>
        <strain evidence="7 8">NIES-46</strain>
    </source>
</reference>
<dbReference type="GeneID" id="301684021"/>
<dbReference type="Pfam" id="PF03631">
    <property type="entry name" value="Virul_fac_BrkB"/>
    <property type="match status" value="1"/>
</dbReference>